<accession>A0ABP9Q5Y5</accession>
<dbReference type="PANTHER" id="PTHR48079">
    <property type="entry name" value="PROTEIN YEEZ"/>
    <property type="match status" value="1"/>
</dbReference>
<comment type="caution">
    <text evidence="2">The sequence shown here is derived from an EMBL/GenBank/DDBJ whole genome shotgun (WGS) entry which is preliminary data.</text>
</comment>
<organism evidence="2 3">
    <name type="scientific">Amycolatopsis dongchuanensis</name>
    <dbReference type="NCBI Taxonomy" id="1070866"/>
    <lineage>
        <taxon>Bacteria</taxon>
        <taxon>Bacillati</taxon>
        <taxon>Actinomycetota</taxon>
        <taxon>Actinomycetes</taxon>
        <taxon>Pseudonocardiales</taxon>
        <taxon>Pseudonocardiaceae</taxon>
        <taxon>Amycolatopsis</taxon>
    </lineage>
</organism>
<proteinExistence type="predicted"/>
<dbReference type="PANTHER" id="PTHR48079:SF9">
    <property type="entry name" value="PUTATIVE-RELATED"/>
    <property type="match status" value="1"/>
</dbReference>
<keyword evidence="3" id="KW-1185">Reference proteome</keyword>
<gene>
    <name evidence="2" type="ORF">GCM10023214_15570</name>
</gene>
<dbReference type="SUPFAM" id="SSF51735">
    <property type="entry name" value="NAD(P)-binding Rossmann-fold domains"/>
    <property type="match status" value="1"/>
</dbReference>
<dbReference type="EMBL" id="BAABIB010000041">
    <property type="protein sequence ID" value="GAA5156939.1"/>
    <property type="molecule type" value="Genomic_DNA"/>
</dbReference>
<evidence type="ECO:0000256" key="1">
    <source>
        <dbReference type="SAM" id="MobiDB-lite"/>
    </source>
</evidence>
<evidence type="ECO:0000313" key="2">
    <source>
        <dbReference type="EMBL" id="GAA5156939.1"/>
    </source>
</evidence>
<evidence type="ECO:0000313" key="3">
    <source>
        <dbReference type="Proteomes" id="UP001500192"/>
    </source>
</evidence>
<feature type="region of interest" description="Disordered" evidence="1">
    <location>
        <begin position="180"/>
        <end position="210"/>
    </location>
</feature>
<dbReference type="InterPro" id="IPR036291">
    <property type="entry name" value="NAD(P)-bd_dom_sf"/>
</dbReference>
<reference evidence="3" key="1">
    <citation type="journal article" date="2019" name="Int. J. Syst. Evol. Microbiol.">
        <title>The Global Catalogue of Microorganisms (GCM) 10K type strain sequencing project: providing services to taxonomists for standard genome sequencing and annotation.</title>
        <authorList>
            <consortium name="The Broad Institute Genomics Platform"/>
            <consortium name="The Broad Institute Genome Sequencing Center for Infectious Disease"/>
            <person name="Wu L."/>
            <person name="Ma J."/>
        </authorList>
    </citation>
    <scope>NUCLEOTIDE SEQUENCE [LARGE SCALE GENOMIC DNA]</scope>
    <source>
        <strain evidence="3">JCM 18054</strain>
    </source>
</reference>
<dbReference type="InterPro" id="IPR051783">
    <property type="entry name" value="NAD(P)-dependent_oxidoreduct"/>
</dbReference>
<dbReference type="RefSeq" id="WP_346053118.1">
    <property type="nucleotide sequence ID" value="NZ_BAABIB010000041.1"/>
</dbReference>
<name>A0ABP9Q5Y5_9PSEU</name>
<dbReference type="Proteomes" id="UP001500192">
    <property type="component" value="Unassembled WGS sequence"/>
</dbReference>
<protein>
    <submittedName>
        <fullName evidence="2">Uncharacterized protein</fullName>
    </submittedName>
</protein>
<sequence>MQAIGEVLAGSYRPFVLASGLYSIAPGRVATEQDPSPFHGVESSRGGSENLALEFAERGVGTVVVRFAPTVHGPGDNGFMAGLVGIARAKGKSAYIGDGTHSWAAISRSDAGRVVRLALDNKVAAGTVLHASAEAAIPTRAIATAIGQVLGLPVVSLTADEAGEHFGRLHRFFGTRRVRCSAGSPAARRSPKTSAPTSERKNRCPSSKPT</sequence>
<dbReference type="Gene3D" id="3.40.50.720">
    <property type="entry name" value="NAD(P)-binding Rossmann-like Domain"/>
    <property type="match status" value="1"/>
</dbReference>